<organism evidence="2 3">
    <name type="scientific">Salix dunnii</name>
    <dbReference type="NCBI Taxonomy" id="1413687"/>
    <lineage>
        <taxon>Eukaryota</taxon>
        <taxon>Viridiplantae</taxon>
        <taxon>Streptophyta</taxon>
        <taxon>Embryophyta</taxon>
        <taxon>Tracheophyta</taxon>
        <taxon>Spermatophyta</taxon>
        <taxon>Magnoliopsida</taxon>
        <taxon>eudicotyledons</taxon>
        <taxon>Gunneridae</taxon>
        <taxon>Pentapetalae</taxon>
        <taxon>rosids</taxon>
        <taxon>fabids</taxon>
        <taxon>Malpighiales</taxon>
        <taxon>Salicaceae</taxon>
        <taxon>Saliceae</taxon>
        <taxon>Salix</taxon>
    </lineage>
</organism>
<evidence type="ECO:0000313" key="2">
    <source>
        <dbReference type="EMBL" id="KAF9661764.1"/>
    </source>
</evidence>
<dbReference type="InterPro" id="IPR025314">
    <property type="entry name" value="DUF4219"/>
</dbReference>
<dbReference type="AlphaFoldDB" id="A0A835J495"/>
<evidence type="ECO:0000313" key="3">
    <source>
        <dbReference type="Proteomes" id="UP000657918"/>
    </source>
</evidence>
<comment type="caution">
    <text evidence="2">The sequence shown here is derived from an EMBL/GenBank/DDBJ whole genome shotgun (WGS) entry which is preliminary data.</text>
</comment>
<gene>
    <name evidence="2" type="ORF">SADUNF_Sadunf19G0102500</name>
</gene>
<keyword evidence="3" id="KW-1185">Reference proteome</keyword>
<protein>
    <recommendedName>
        <fullName evidence="1">DUF4219 domain-containing protein</fullName>
    </recommendedName>
</protein>
<dbReference type="Pfam" id="PF13961">
    <property type="entry name" value="DUF4219"/>
    <property type="match status" value="1"/>
</dbReference>
<reference evidence="2 3" key="1">
    <citation type="submission" date="2020-10" db="EMBL/GenBank/DDBJ databases">
        <title>Plant Genome Project.</title>
        <authorList>
            <person name="Zhang R.-G."/>
        </authorList>
    </citation>
    <scope>NUCLEOTIDE SEQUENCE [LARGE SCALE GENOMIC DNA]</scope>
    <source>
        <strain evidence="2">FAFU-HL-1</strain>
        <tissue evidence="2">Leaf</tissue>
    </source>
</reference>
<name>A0A835J495_9ROSI</name>
<sequence>MRDAQYFHKVKSLCRKISELDPQVPIQETRMKRIVIHDLKSEYKDQPSLIEFENLLIRQEALAKQMGGASLKCKEEALYVNKGSRNFKQYTMTVQLQYCFSNNRSLLVIGGIKKLNHDNYNTWSICMMSYMQGQDL</sequence>
<dbReference type="OrthoDB" id="1626798at2759"/>
<proteinExistence type="predicted"/>
<accession>A0A835J495</accession>
<evidence type="ECO:0000259" key="1">
    <source>
        <dbReference type="Pfam" id="PF13961"/>
    </source>
</evidence>
<feature type="domain" description="DUF4219" evidence="1">
    <location>
        <begin position="115"/>
        <end position="136"/>
    </location>
</feature>
<dbReference type="EMBL" id="JADGMS010000019">
    <property type="protein sequence ID" value="KAF9661764.1"/>
    <property type="molecule type" value="Genomic_DNA"/>
</dbReference>
<dbReference type="Proteomes" id="UP000657918">
    <property type="component" value="Unassembled WGS sequence"/>
</dbReference>